<dbReference type="Proteomes" id="UP001497480">
    <property type="component" value="Unassembled WGS sequence"/>
</dbReference>
<name>A0AAV1WNL8_LUPLU</name>
<comment type="caution">
    <text evidence="1">The sequence shown here is derived from an EMBL/GenBank/DDBJ whole genome shotgun (WGS) entry which is preliminary data.</text>
</comment>
<sequence>MHRVGNSVLLQVLEIASVGLSRRSSGEATKEEEEELVVDLVRGVVERREEPPGSEGPNLPNSIVFETSNKDLSTLAKATFELLKWMIVWEPHLEKVFSVVLSASEVSNIRGIHRSNF</sequence>
<proteinExistence type="predicted"/>
<gene>
    <name evidence="1" type="ORF">LLUT_LOCUS12061</name>
</gene>
<evidence type="ECO:0000313" key="1">
    <source>
        <dbReference type="EMBL" id="CAL0311001.1"/>
    </source>
</evidence>
<keyword evidence="2" id="KW-1185">Reference proteome</keyword>
<evidence type="ECO:0000313" key="2">
    <source>
        <dbReference type="Proteomes" id="UP001497480"/>
    </source>
</evidence>
<dbReference type="AlphaFoldDB" id="A0AAV1WNL8"/>
<reference evidence="1 2" key="1">
    <citation type="submission" date="2024-03" db="EMBL/GenBank/DDBJ databases">
        <authorList>
            <person name="Martinez-Hernandez J."/>
        </authorList>
    </citation>
    <scope>NUCLEOTIDE SEQUENCE [LARGE SCALE GENOMIC DNA]</scope>
</reference>
<dbReference type="EMBL" id="CAXHTB010000008">
    <property type="protein sequence ID" value="CAL0311001.1"/>
    <property type="molecule type" value="Genomic_DNA"/>
</dbReference>
<accession>A0AAV1WNL8</accession>
<organism evidence="1 2">
    <name type="scientific">Lupinus luteus</name>
    <name type="common">European yellow lupine</name>
    <dbReference type="NCBI Taxonomy" id="3873"/>
    <lineage>
        <taxon>Eukaryota</taxon>
        <taxon>Viridiplantae</taxon>
        <taxon>Streptophyta</taxon>
        <taxon>Embryophyta</taxon>
        <taxon>Tracheophyta</taxon>
        <taxon>Spermatophyta</taxon>
        <taxon>Magnoliopsida</taxon>
        <taxon>eudicotyledons</taxon>
        <taxon>Gunneridae</taxon>
        <taxon>Pentapetalae</taxon>
        <taxon>rosids</taxon>
        <taxon>fabids</taxon>
        <taxon>Fabales</taxon>
        <taxon>Fabaceae</taxon>
        <taxon>Papilionoideae</taxon>
        <taxon>50 kb inversion clade</taxon>
        <taxon>genistoids sensu lato</taxon>
        <taxon>core genistoids</taxon>
        <taxon>Genisteae</taxon>
        <taxon>Lupinus</taxon>
    </lineage>
</organism>
<protein>
    <submittedName>
        <fullName evidence="1">Uncharacterized protein</fullName>
    </submittedName>
</protein>